<organism evidence="2 3">
    <name type="scientific">Gracilibacillus kekensis</name>
    <dbReference type="NCBI Taxonomy" id="1027249"/>
    <lineage>
        <taxon>Bacteria</taxon>
        <taxon>Bacillati</taxon>
        <taxon>Bacillota</taxon>
        <taxon>Bacilli</taxon>
        <taxon>Bacillales</taxon>
        <taxon>Bacillaceae</taxon>
        <taxon>Gracilibacillus</taxon>
    </lineage>
</organism>
<keyword evidence="3" id="KW-1185">Reference proteome</keyword>
<dbReference type="PANTHER" id="PTHR15020:SF11">
    <property type="entry name" value="OS06G0360300 PROTEIN"/>
    <property type="match status" value="1"/>
</dbReference>
<protein>
    <submittedName>
        <fullName evidence="2">Uncharacterized conserved protein YbjT, contains NAD(P)-binding and DUF2867 domains</fullName>
    </submittedName>
</protein>
<dbReference type="Pfam" id="PF13460">
    <property type="entry name" value="NAD_binding_10"/>
    <property type="match status" value="1"/>
</dbReference>
<dbReference type="SUPFAM" id="SSF51735">
    <property type="entry name" value="NAD(P)-binding Rossmann-fold domains"/>
    <property type="match status" value="1"/>
</dbReference>
<reference evidence="2 3" key="1">
    <citation type="submission" date="2016-11" db="EMBL/GenBank/DDBJ databases">
        <authorList>
            <person name="Jaros S."/>
            <person name="Januszkiewicz K."/>
            <person name="Wedrychowicz H."/>
        </authorList>
    </citation>
    <scope>NUCLEOTIDE SEQUENCE [LARGE SCALE GENOMIC DNA]</scope>
    <source>
        <strain evidence="2 3">CGMCC 1.10681</strain>
    </source>
</reference>
<evidence type="ECO:0000313" key="2">
    <source>
        <dbReference type="EMBL" id="SHN33972.1"/>
    </source>
</evidence>
<dbReference type="PANTHER" id="PTHR15020">
    <property type="entry name" value="FLAVIN REDUCTASE-RELATED"/>
    <property type="match status" value="1"/>
</dbReference>
<dbReference type="Proteomes" id="UP000184184">
    <property type="component" value="Unassembled WGS sequence"/>
</dbReference>
<gene>
    <name evidence="2" type="ORF">SAMN05216179_3489</name>
</gene>
<dbReference type="RefSeq" id="WP_073203095.1">
    <property type="nucleotide sequence ID" value="NZ_FRCZ01000008.1"/>
</dbReference>
<dbReference type="OrthoDB" id="9785372at2"/>
<dbReference type="InterPro" id="IPR016040">
    <property type="entry name" value="NAD(P)-bd_dom"/>
</dbReference>
<dbReference type="EMBL" id="FRCZ01000008">
    <property type="protein sequence ID" value="SHN33972.1"/>
    <property type="molecule type" value="Genomic_DNA"/>
</dbReference>
<evidence type="ECO:0000259" key="1">
    <source>
        <dbReference type="Pfam" id="PF13460"/>
    </source>
</evidence>
<accession>A0A1M7QQU5</accession>
<dbReference type="Gene3D" id="3.40.50.720">
    <property type="entry name" value="NAD(P)-binding Rossmann-like Domain"/>
    <property type="match status" value="1"/>
</dbReference>
<feature type="domain" description="NAD(P)-binding" evidence="1">
    <location>
        <begin position="7"/>
        <end position="221"/>
    </location>
</feature>
<dbReference type="AlphaFoldDB" id="A0A1M7QQU5"/>
<dbReference type="STRING" id="1027249.SAMN05216179_3489"/>
<sequence>MKVLVLGASGATGQQVVRELIKRKINTRILIRESAVLLDDIKDSTFVETIKGNISELNDNELTFLLQDCNVVISCLGHNMTFQGMFGKPRYLVYDAVKKICETTKSNSGNNIKFILMSTTAYTNQLSGEENPWRERILLSLLNFTLPPHKDNMKVANYLVSELGSQDKAVKWIAVRPDTLISDEVNSPYEVFDSPVRSPIYNPGKTSRVNVGHFMVELATNHTLWAQWENKTPVIYNK</sequence>
<dbReference type="InterPro" id="IPR036291">
    <property type="entry name" value="NAD(P)-bd_dom_sf"/>
</dbReference>
<name>A0A1M7QQU5_9BACI</name>
<proteinExistence type="predicted"/>
<evidence type="ECO:0000313" key="3">
    <source>
        <dbReference type="Proteomes" id="UP000184184"/>
    </source>
</evidence>